<name>A0A2J7RG52_9NEOP</name>
<dbReference type="InParanoid" id="A0A2J7RG52"/>
<sequence>MLYDIQSEIQLTLKSSGFDLSKCGLTVAPSKLSEAVVTCIQGVLSLNLGHDTNYPDFFLSVFLNPSMKMSE</sequence>
<keyword evidence="2" id="KW-1185">Reference proteome</keyword>
<reference evidence="1 2" key="1">
    <citation type="submission" date="2017-12" db="EMBL/GenBank/DDBJ databases">
        <title>Hemimetabolous genomes reveal molecular basis of termite eusociality.</title>
        <authorList>
            <person name="Harrison M.C."/>
            <person name="Jongepier E."/>
            <person name="Robertson H.M."/>
            <person name="Arning N."/>
            <person name="Bitard-Feildel T."/>
            <person name="Chao H."/>
            <person name="Childers C.P."/>
            <person name="Dinh H."/>
            <person name="Doddapaneni H."/>
            <person name="Dugan S."/>
            <person name="Gowin J."/>
            <person name="Greiner C."/>
            <person name="Han Y."/>
            <person name="Hu H."/>
            <person name="Hughes D.S.T."/>
            <person name="Huylmans A.-K."/>
            <person name="Kemena C."/>
            <person name="Kremer L.P.M."/>
            <person name="Lee S.L."/>
            <person name="Lopez-Ezquerra A."/>
            <person name="Mallet L."/>
            <person name="Monroy-Kuhn J.M."/>
            <person name="Moser A."/>
            <person name="Murali S.C."/>
            <person name="Muzny D.M."/>
            <person name="Otani S."/>
            <person name="Piulachs M.-D."/>
            <person name="Poelchau M."/>
            <person name="Qu J."/>
            <person name="Schaub F."/>
            <person name="Wada-Katsumata A."/>
            <person name="Worley K.C."/>
            <person name="Xie Q."/>
            <person name="Ylla G."/>
            <person name="Poulsen M."/>
            <person name="Gibbs R.A."/>
            <person name="Schal C."/>
            <person name="Richards S."/>
            <person name="Belles X."/>
            <person name="Korb J."/>
            <person name="Bornberg-Bauer E."/>
        </authorList>
    </citation>
    <scope>NUCLEOTIDE SEQUENCE [LARGE SCALE GENOMIC DNA]</scope>
    <source>
        <tissue evidence="1">Whole body</tissue>
    </source>
</reference>
<dbReference type="Proteomes" id="UP000235965">
    <property type="component" value="Unassembled WGS sequence"/>
</dbReference>
<gene>
    <name evidence="1" type="ORF">B7P43_G03507</name>
</gene>
<accession>A0A2J7RG52</accession>
<organism evidence="1 2">
    <name type="scientific">Cryptotermes secundus</name>
    <dbReference type="NCBI Taxonomy" id="105785"/>
    <lineage>
        <taxon>Eukaryota</taxon>
        <taxon>Metazoa</taxon>
        <taxon>Ecdysozoa</taxon>
        <taxon>Arthropoda</taxon>
        <taxon>Hexapoda</taxon>
        <taxon>Insecta</taxon>
        <taxon>Pterygota</taxon>
        <taxon>Neoptera</taxon>
        <taxon>Polyneoptera</taxon>
        <taxon>Dictyoptera</taxon>
        <taxon>Blattodea</taxon>
        <taxon>Blattoidea</taxon>
        <taxon>Termitoidae</taxon>
        <taxon>Kalotermitidae</taxon>
        <taxon>Cryptotermitinae</taxon>
        <taxon>Cryptotermes</taxon>
    </lineage>
</organism>
<dbReference type="AlphaFoldDB" id="A0A2J7RG52"/>
<evidence type="ECO:0000313" key="2">
    <source>
        <dbReference type="Proteomes" id="UP000235965"/>
    </source>
</evidence>
<proteinExistence type="predicted"/>
<dbReference type="EMBL" id="NEVH01004406">
    <property type="protein sequence ID" value="PNF39807.1"/>
    <property type="molecule type" value="Genomic_DNA"/>
</dbReference>
<protein>
    <submittedName>
        <fullName evidence="1">Uncharacterized protein</fullName>
    </submittedName>
</protein>
<comment type="caution">
    <text evidence="1">The sequence shown here is derived from an EMBL/GenBank/DDBJ whole genome shotgun (WGS) entry which is preliminary data.</text>
</comment>
<evidence type="ECO:0000313" key="1">
    <source>
        <dbReference type="EMBL" id="PNF39807.1"/>
    </source>
</evidence>